<dbReference type="GO" id="GO:0003676">
    <property type="term" value="F:nucleic acid binding"/>
    <property type="evidence" value="ECO:0007669"/>
    <property type="project" value="InterPro"/>
</dbReference>
<comment type="caution">
    <text evidence="2">The sequence shown here is derived from an EMBL/GenBank/DDBJ whole genome shotgun (WGS) entry which is preliminary data.</text>
</comment>
<keyword evidence="3" id="KW-1185">Reference proteome</keyword>
<dbReference type="Proteomes" id="UP001289374">
    <property type="component" value="Unassembled WGS sequence"/>
</dbReference>
<feature type="domain" description="RNase H type-1" evidence="1">
    <location>
        <begin position="102"/>
        <end position="215"/>
    </location>
</feature>
<gene>
    <name evidence="2" type="ORF">Sango_2463200</name>
</gene>
<dbReference type="CDD" id="cd06222">
    <property type="entry name" value="RNase_H_like"/>
    <property type="match status" value="1"/>
</dbReference>
<accession>A0AAE2BKD1</accession>
<dbReference type="PANTHER" id="PTHR47074">
    <property type="entry name" value="BNAC02G40300D PROTEIN"/>
    <property type="match status" value="1"/>
</dbReference>
<proteinExistence type="predicted"/>
<dbReference type="InterPro" id="IPR036397">
    <property type="entry name" value="RNaseH_sf"/>
</dbReference>
<dbReference type="AlphaFoldDB" id="A0AAE2BKD1"/>
<dbReference type="InterPro" id="IPR044730">
    <property type="entry name" value="RNase_H-like_dom_plant"/>
</dbReference>
<evidence type="ECO:0000313" key="2">
    <source>
        <dbReference type="EMBL" id="KAK4388566.1"/>
    </source>
</evidence>
<dbReference type="InterPro" id="IPR052929">
    <property type="entry name" value="RNase_H-like_EbsB-rel"/>
</dbReference>
<name>A0AAE2BKD1_9LAMI</name>
<sequence>MKCILMNLSNLSAIALLDSTARILALILENFKDLVHLLAQKIYFHSQHFIKWRFTNSLGKLTSFFKQKVETEVKNRKEAQVAGAKAENKIKEVEVPLPSKKEEGSSLGLRVVARNSHGVCLAWLSIRINRRGPTLLAETFGAREAILLAYRRSRQKVTIEGDYATLIFKFSLGSSDHSVFGPLVVDIVSFAAQLESVSFSFIHRSGNSVAHFLAQLTLNLEGDSSNVPFGVHDLLFGEFANLI</sequence>
<dbReference type="InterPro" id="IPR002156">
    <property type="entry name" value="RNaseH_domain"/>
</dbReference>
<dbReference type="GO" id="GO:0004523">
    <property type="term" value="F:RNA-DNA hybrid ribonuclease activity"/>
    <property type="evidence" value="ECO:0007669"/>
    <property type="project" value="InterPro"/>
</dbReference>
<protein>
    <recommendedName>
        <fullName evidence="1">RNase H type-1 domain-containing protein</fullName>
    </recommendedName>
</protein>
<dbReference type="EMBL" id="JACGWL010000014">
    <property type="protein sequence ID" value="KAK4388566.1"/>
    <property type="molecule type" value="Genomic_DNA"/>
</dbReference>
<dbReference type="Pfam" id="PF13456">
    <property type="entry name" value="RVT_3"/>
    <property type="match status" value="1"/>
</dbReference>
<reference evidence="2" key="2">
    <citation type="journal article" date="2024" name="Plant">
        <title>Genomic evolution and insights into agronomic trait innovations of Sesamum species.</title>
        <authorList>
            <person name="Miao H."/>
            <person name="Wang L."/>
            <person name="Qu L."/>
            <person name="Liu H."/>
            <person name="Sun Y."/>
            <person name="Le M."/>
            <person name="Wang Q."/>
            <person name="Wei S."/>
            <person name="Zheng Y."/>
            <person name="Lin W."/>
            <person name="Duan Y."/>
            <person name="Cao H."/>
            <person name="Xiong S."/>
            <person name="Wang X."/>
            <person name="Wei L."/>
            <person name="Li C."/>
            <person name="Ma Q."/>
            <person name="Ju M."/>
            <person name="Zhao R."/>
            <person name="Li G."/>
            <person name="Mu C."/>
            <person name="Tian Q."/>
            <person name="Mei H."/>
            <person name="Zhang T."/>
            <person name="Gao T."/>
            <person name="Zhang H."/>
        </authorList>
    </citation>
    <scope>NUCLEOTIDE SEQUENCE</scope>
    <source>
        <strain evidence="2">K16</strain>
    </source>
</reference>
<evidence type="ECO:0000259" key="1">
    <source>
        <dbReference type="Pfam" id="PF13456"/>
    </source>
</evidence>
<evidence type="ECO:0000313" key="3">
    <source>
        <dbReference type="Proteomes" id="UP001289374"/>
    </source>
</evidence>
<organism evidence="2 3">
    <name type="scientific">Sesamum angolense</name>
    <dbReference type="NCBI Taxonomy" id="2727404"/>
    <lineage>
        <taxon>Eukaryota</taxon>
        <taxon>Viridiplantae</taxon>
        <taxon>Streptophyta</taxon>
        <taxon>Embryophyta</taxon>
        <taxon>Tracheophyta</taxon>
        <taxon>Spermatophyta</taxon>
        <taxon>Magnoliopsida</taxon>
        <taxon>eudicotyledons</taxon>
        <taxon>Gunneridae</taxon>
        <taxon>Pentapetalae</taxon>
        <taxon>asterids</taxon>
        <taxon>lamiids</taxon>
        <taxon>Lamiales</taxon>
        <taxon>Pedaliaceae</taxon>
        <taxon>Sesamum</taxon>
    </lineage>
</organism>
<reference evidence="2" key="1">
    <citation type="submission" date="2020-06" db="EMBL/GenBank/DDBJ databases">
        <authorList>
            <person name="Li T."/>
            <person name="Hu X."/>
            <person name="Zhang T."/>
            <person name="Song X."/>
            <person name="Zhang H."/>
            <person name="Dai N."/>
            <person name="Sheng W."/>
            <person name="Hou X."/>
            <person name="Wei L."/>
        </authorList>
    </citation>
    <scope>NUCLEOTIDE SEQUENCE</scope>
    <source>
        <strain evidence="2">K16</strain>
        <tissue evidence="2">Leaf</tissue>
    </source>
</reference>
<dbReference type="PANTHER" id="PTHR47074:SF61">
    <property type="entry name" value="RNASE H TYPE-1 DOMAIN-CONTAINING PROTEIN"/>
    <property type="match status" value="1"/>
</dbReference>
<dbReference type="Gene3D" id="3.30.420.10">
    <property type="entry name" value="Ribonuclease H-like superfamily/Ribonuclease H"/>
    <property type="match status" value="1"/>
</dbReference>